<gene>
    <name evidence="1" type="ORF">LCGC14_2655990</name>
</gene>
<dbReference type="AlphaFoldDB" id="A0A0F8ZTH6"/>
<sequence length="110" mass="12057">MPIQHFTCLECGTKIEDDNSDGVHHCPKCGTDMQWDCGGGIAEGDYSHTSASLAINPCQTKAHKKLFPGVDVLSDGQIHFNSVKQQSDYCDKTGFDKATQKIRQKGVRIS</sequence>
<name>A0A0F8ZTH6_9ZZZZ</name>
<reference evidence="1" key="1">
    <citation type="journal article" date="2015" name="Nature">
        <title>Complex archaea that bridge the gap between prokaryotes and eukaryotes.</title>
        <authorList>
            <person name="Spang A."/>
            <person name="Saw J.H."/>
            <person name="Jorgensen S.L."/>
            <person name="Zaremba-Niedzwiedzka K."/>
            <person name="Martijn J."/>
            <person name="Lind A.E."/>
            <person name="van Eijk R."/>
            <person name="Schleper C."/>
            <person name="Guy L."/>
            <person name="Ettema T.J."/>
        </authorList>
    </citation>
    <scope>NUCLEOTIDE SEQUENCE</scope>
</reference>
<accession>A0A0F8ZTH6</accession>
<organism evidence="1">
    <name type="scientific">marine sediment metagenome</name>
    <dbReference type="NCBI Taxonomy" id="412755"/>
    <lineage>
        <taxon>unclassified sequences</taxon>
        <taxon>metagenomes</taxon>
        <taxon>ecological metagenomes</taxon>
    </lineage>
</organism>
<comment type="caution">
    <text evidence="1">The sequence shown here is derived from an EMBL/GenBank/DDBJ whole genome shotgun (WGS) entry which is preliminary data.</text>
</comment>
<dbReference type="EMBL" id="LAZR01046190">
    <property type="protein sequence ID" value="KKK97113.1"/>
    <property type="molecule type" value="Genomic_DNA"/>
</dbReference>
<proteinExistence type="predicted"/>
<evidence type="ECO:0000313" key="1">
    <source>
        <dbReference type="EMBL" id="KKK97113.1"/>
    </source>
</evidence>
<protein>
    <submittedName>
        <fullName evidence="1">Uncharacterized protein</fullName>
    </submittedName>
</protein>